<sequence>MAEFTNEVEPLSPEFLKLYEAQFFGFTPQTCMLRVYSAFQDSLYDILLTLEAVCVKKFGGAEPQPKLSQQASECTEKLLKFLQDRIQRLSSRMETLLVNNVLSIPLNVLLPEDQPHQKYPQAVEQILKLEKELAQLEQSYRAEVCARQALLVELEEQKSVQEELDSLLKWIGELRVTWMQGGMGSVQDSFTFMTQTVKHLKDMMKEIAKKSRSLDEP</sequence>
<keyword evidence="8 11" id="KW-0175">Coiled coil</keyword>
<keyword evidence="10" id="KW-0137">Centromere</keyword>
<evidence type="ECO:0000313" key="12">
    <source>
        <dbReference type="EMBL" id="KAG7483699.1"/>
    </source>
</evidence>
<evidence type="ECO:0000256" key="1">
    <source>
        <dbReference type="ARBA" id="ARBA00004629"/>
    </source>
</evidence>
<dbReference type="AlphaFoldDB" id="A0A9D3TA46"/>
<organism evidence="12 13">
    <name type="scientific">Megalops atlanticus</name>
    <name type="common">Tarpon</name>
    <name type="synonym">Clupea gigantea</name>
    <dbReference type="NCBI Taxonomy" id="7932"/>
    <lineage>
        <taxon>Eukaryota</taxon>
        <taxon>Metazoa</taxon>
        <taxon>Chordata</taxon>
        <taxon>Craniata</taxon>
        <taxon>Vertebrata</taxon>
        <taxon>Euteleostomi</taxon>
        <taxon>Actinopterygii</taxon>
        <taxon>Neopterygii</taxon>
        <taxon>Teleostei</taxon>
        <taxon>Elopiformes</taxon>
        <taxon>Megalopidae</taxon>
        <taxon>Megalops</taxon>
    </lineage>
</organism>
<keyword evidence="5" id="KW-0132">Cell division</keyword>
<comment type="caution">
    <text evidence="12">The sequence shown here is derived from an EMBL/GenBank/DDBJ whole genome shotgun (WGS) entry which is preliminary data.</text>
</comment>
<dbReference type="GO" id="GO:0005634">
    <property type="term" value="C:nucleus"/>
    <property type="evidence" value="ECO:0007669"/>
    <property type="project" value="InterPro"/>
</dbReference>
<keyword evidence="9" id="KW-0131">Cell cycle</keyword>
<dbReference type="GO" id="GO:0051301">
    <property type="term" value="P:cell division"/>
    <property type="evidence" value="ECO:0007669"/>
    <property type="project" value="UniProtKB-KW"/>
</dbReference>
<dbReference type="OrthoDB" id="1884855at2759"/>
<dbReference type="GO" id="GO:0000444">
    <property type="term" value="C:MIS12/MIND type complex"/>
    <property type="evidence" value="ECO:0007669"/>
    <property type="project" value="TreeGrafter"/>
</dbReference>
<dbReference type="Pfam" id="PF05859">
    <property type="entry name" value="Mis12"/>
    <property type="match status" value="1"/>
</dbReference>
<dbReference type="Proteomes" id="UP001046870">
    <property type="component" value="Chromosome 3"/>
</dbReference>
<dbReference type="GO" id="GO:0000070">
    <property type="term" value="P:mitotic sister chromatid segregation"/>
    <property type="evidence" value="ECO:0007669"/>
    <property type="project" value="TreeGrafter"/>
</dbReference>
<evidence type="ECO:0000256" key="11">
    <source>
        <dbReference type="SAM" id="Coils"/>
    </source>
</evidence>
<evidence type="ECO:0000256" key="8">
    <source>
        <dbReference type="ARBA" id="ARBA00023054"/>
    </source>
</evidence>
<keyword evidence="4" id="KW-0158">Chromosome</keyword>
<evidence type="ECO:0000313" key="13">
    <source>
        <dbReference type="Proteomes" id="UP001046870"/>
    </source>
</evidence>
<evidence type="ECO:0000256" key="6">
    <source>
        <dbReference type="ARBA" id="ARBA00022776"/>
    </source>
</evidence>
<evidence type="ECO:0000256" key="7">
    <source>
        <dbReference type="ARBA" id="ARBA00022838"/>
    </source>
</evidence>
<feature type="coiled-coil region" evidence="11">
    <location>
        <begin position="72"/>
        <end position="146"/>
    </location>
</feature>
<evidence type="ECO:0000256" key="9">
    <source>
        <dbReference type="ARBA" id="ARBA00023306"/>
    </source>
</evidence>
<keyword evidence="6" id="KW-0498">Mitosis</keyword>
<reference evidence="12" key="1">
    <citation type="submission" date="2021-01" db="EMBL/GenBank/DDBJ databases">
        <authorList>
            <person name="Zahm M."/>
            <person name="Roques C."/>
            <person name="Cabau C."/>
            <person name="Klopp C."/>
            <person name="Donnadieu C."/>
            <person name="Jouanno E."/>
            <person name="Lampietro C."/>
            <person name="Louis A."/>
            <person name="Herpin A."/>
            <person name="Echchiki A."/>
            <person name="Berthelot C."/>
            <person name="Parey E."/>
            <person name="Roest-Crollius H."/>
            <person name="Braasch I."/>
            <person name="Postlethwait J."/>
            <person name="Bobe J."/>
            <person name="Montfort J."/>
            <person name="Bouchez O."/>
            <person name="Begum T."/>
            <person name="Mejri S."/>
            <person name="Adams A."/>
            <person name="Chen W.-J."/>
            <person name="Guiguen Y."/>
        </authorList>
    </citation>
    <scope>NUCLEOTIDE SEQUENCE</scope>
    <source>
        <strain evidence="12">YG-15Mar2019-1</strain>
        <tissue evidence="12">Brain</tissue>
    </source>
</reference>
<accession>A0A9D3TA46</accession>
<evidence type="ECO:0000256" key="2">
    <source>
        <dbReference type="ARBA" id="ARBA00008643"/>
    </source>
</evidence>
<evidence type="ECO:0000256" key="5">
    <source>
        <dbReference type="ARBA" id="ARBA00022618"/>
    </source>
</evidence>
<dbReference type="EMBL" id="JAFDVH010000003">
    <property type="protein sequence ID" value="KAG7483699.1"/>
    <property type="molecule type" value="Genomic_DNA"/>
</dbReference>
<dbReference type="PANTHER" id="PTHR14527:SF2">
    <property type="entry name" value="PROTEIN MIS12 HOMOLOG"/>
    <property type="match status" value="1"/>
</dbReference>
<dbReference type="GO" id="GO:0051382">
    <property type="term" value="P:kinetochore assembly"/>
    <property type="evidence" value="ECO:0007669"/>
    <property type="project" value="TreeGrafter"/>
</dbReference>
<comment type="subcellular location">
    <subcellularLocation>
        <location evidence="1">Chromosome</location>
        <location evidence="1">Centromere</location>
        <location evidence="1">Kinetochore</location>
    </subcellularLocation>
</comment>
<evidence type="ECO:0000256" key="10">
    <source>
        <dbReference type="ARBA" id="ARBA00023328"/>
    </source>
</evidence>
<name>A0A9D3TA46_MEGAT</name>
<protein>
    <recommendedName>
        <fullName evidence="3">Protein MIS12 homolog</fullName>
    </recommendedName>
</protein>
<proteinExistence type="inferred from homology"/>
<gene>
    <name evidence="12" type="ORF">MATL_G00041270</name>
</gene>
<dbReference type="InterPro" id="IPR008685">
    <property type="entry name" value="Centromere_Mis12"/>
</dbReference>
<dbReference type="PANTHER" id="PTHR14527">
    <property type="entry name" value="PROTEIN MIS12 HOMOLOG"/>
    <property type="match status" value="1"/>
</dbReference>
<keyword evidence="13" id="KW-1185">Reference proteome</keyword>
<evidence type="ECO:0000256" key="3">
    <source>
        <dbReference type="ARBA" id="ARBA00013793"/>
    </source>
</evidence>
<comment type="similarity">
    <text evidence="2">Belongs to the mis12 family.</text>
</comment>
<evidence type="ECO:0000256" key="4">
    <source>
        <dbReference type="ARBA" id="ARBA00022454"/>
    </source>
</evidence>
<keyword evidence="7" id="KW-0995">Kinetochore</keyword>